<organism evidence="1 2">
    <name type="scientific">Candidatus Glomeribacter gigasporarum BEG34</name>
    <dbReference type="NCBI Taxonomy" id="1070319"/>
    <lineage>
        <taxon>Bacteria</taxon>
        <taxon>Pseudomonadati</taxon>
        <taxon>Pseudomonadota</taxon>
        <taxon>Betaproteobacteria</taxon>
        <taxon>Burkholderiales</taxon>
        <taxon>Burkholderiaceae</taxon>
        <taxon>Candidatus Glomeribacter</taxon>
    </lineage>
</organism>
<reference evidence="1 2" key="1">
    <citation type="submission" date="2011-08" db="EMBL/GenBank/DDBJ databases">
        <title>The genome of the obligate endobacterium of an arbuscular mycorrhizal fungus reveals an interphylum network of nutritional interactions.</title>
        <authorList>
            <person name="Ghignone S."/>
            <person name="Salvioli A."/>
            <person name="Anca I."/>
            <person name="Lumini E."/>
            <person name="Ortu G."/>
            <person name="Petiti L."/>
            <person name="Cruveiller S."/>
            <person name="Bianciotto V."/>
            <person name="Piffanelli P."/>
            <person name="Lanfranco L."/>
            <person name="Bonfante P."/>
        </authorList>
    </citation>
    <scope>NUCLEOTIDE SEQUENCE [LARGE SCALE GENOMIC DNA]</scope>
    <source>
        <strain evidence="1 2">BEG34</strain>
    </source>
</reference>
<dbReference type="STRING" id="1070319.CAGGBEG34_180143"/>
<dbReference type="AlphaFoldDB" id="G2J7T5"/>
<gene>
    <name evidence="1" type="ORF">CAGGBEG34_180143</name>
</gene>
<dbReference type="RefSeq" id="WP_006682101.1">
    <property type="nucleotide sequence ID" value="NZ_CAFB01000034.1"/>
</dbReference>
<evidence type="ECO:0000313" key="2">
    <source>
        <dbReference type="Proteomes" id="UP000054051"/>
    </source>
</evidence>
<sequence>MIPETSPSRYLSGIAALNIPSTRGTGDWHLIETFFRPRQQHSRLFVSGIGCETDTTPLLSNRGIFECSARLSEWQIPHPPGAVYAADHARAIADMVLVCVLDGSEPDHVELDDWMPMSEDKQAVFDLLEIAMPHLTLEQKSKVAAWKQKNAI</sequence>
<name>G2J7T5_9BURK</name>
<dbReference type="Proteomes" id="UP000054051">
    <property type="component" value="Unassembled WGS sequence"/>
</dbReference>
<accession>G2J7T5</accession>
<dbReference type="EMBL" id="CAFB01000034">
    <property type="protein sequence ID" value="CCD28830.1"/>
    <property type="molecule type" value="Genomic_DNA"/>
</dbReference>
<comment type="caution">
    <text evidence="1">The sequence shown here is derived from an EMBL/GenBank/DDBJ whole genome shotgun (WGS) entry which is preliminary data.</text>
</comment>
<dbReference type="eggNOG" id="ENOG50334RD">
    <property type="taxonomic scope" value="Bacteria"/>
</dbReference>
<proteinExistence type="predicted"/>
<evidence type="ECO:0000313" key="1">
    <source>
        <dbReference type="EMBL" id="CCD28830.1"/>
    </source>
</evidence>
<protein>
    <submittedName>
        <fullName evidence="1">Uncharacterized protein</fullName>
    </submittedName>
</protein>
<keyword evidence="2" id="KW-1185">Reference proteome</keyword>